<organism evidence="1 2">
    <name type="scientific">Hibiscus sabdariffa</name>
    <name type="common">roselle</name>
    <dbReference type="NCBI Taxonomy" id="183260"/>
    <lineage>
        <taxon>Eukaryota</taxon>
        <taxon>Viridiplantae</taxon>
        <taxon>Streptophyta</taxon>
        <taxon>Embryophyta</taxon>
        <taxon>Tracheophyta</taxon>
        <taxon>Spermatophyta</taxon>
        <taxon>Magnoliopsida</taxon>
        <taxon>eudicotyledons</taxon>
        <taxon>Gunneridae</taxon>
        <taxon>Pentapetalae</taxon>
        <taxon>rosids</taxon>
        <taxon>malvids</taxon>
        <taxon>Malvales</taxon>
        <taxon>Malvaceae</taxon>
        <taxon>Malvoideae</taxon>
        <taxon>Hibiscus</taxon>
    </lineage>
</organism>
<dbReference type="Proteomes" id="UP001472677">
    <property type="component" value="Unassembled WGS sequence"/>
</dbReference>
<dbReference type="EMBL" id="JBBPBM010001028">
    <property type="protein sequence ID" value="KAK8488152.1"/>
    <property type="molecule type" value="Genomic_DNA"/>
</dbReference>
<name>A0ABR2A563_9ROSI</name>
<reference evidence="1 2" key="1">
    <citation type="journal article" date="2024" name="G3 (Bethesda)">
        <title>Genome assembly of Hibiscus sabdariffa L. provides insights into metabolisms of medicinal natural products.</title>
        <authorList>
            <person name="Kim T."/>
        </authorList>
    </citation>
    <scope>NUCLEOTIDE SEQUENCE [LARGE SCALE GENOMIC DNA]</scope>
    <source>
        <strain evidence="1">TK-2024</strain>
        <tissue evidence="1">Old leaves</tissue>
    </source>
</reference>
<comment type="caution">
    <text evidence="1">The sequence shown here is derived from an EMBL/GenBank/DDBJ whole genome shotgun (WGS) entry which is preliminary data.</text>
</comment>
<evidence type="ECO:0000313" key="1">
    <source>
        <dbReference type="EMBL" id="KAK8488152.1"/>
    </source>
</evidence>
<gene>
    <name evidence="1" type="ORF">V6N12_073289</name>
</gene>
<sequence length="246" mass="26437">MAEISNVTVQPDSDFDQLTSLLGTVLPSSFDLIVDEHRGTNFEAHAQSSLRLLDQVVDDHLLWNPDIYKLEMEKEMIDFLLRAKQEPARDDRQTWFKTLLRINSGVLISLIAKSTSNNRQSLPTLTIESLAACGAVVGFSTSLAGQYLSTNKPKILPFGADPEVLTQKMATVSGLATACGFAAGVLLLLPNNLFRGITIATAFAAITIPMFIKWCCPISGGAASLPPLKADAEIPSSGDADAADMV</sequence>
<protein>
    <submittedName>
        <fullName evidence="1">Uncharacterized protein</fullName>
    </submittedName>
</protein>
<proteinExistence type="predicted"/>
<accession>A0ABR2A563</accession>
<evidence type="ECO:0000313" key="2">
    <source>
        <dbReference type="Proteomes" id="UP001472677"/>
    </source>
</evidence>
<keyword evidence="2" id="KW-1185">Reference proteome</keyword>